<proteinExistence type="predicted"/>
<reference evidence="1 2" key="1">
    <citation type="submission" date="2021-11" db="EMBL/GenBank/DDBJ databases">
        <title>Draft genome sequence of Paenibacillus profundus YoMME, a new Gram-positive bacteria with exoelectrogenic properties.</title>
        <authorList>
            <person name="Hubenova Y."/>
            <person name="Hubenova E."/>
            <person name="Manasiev Y."/>
            <person name="Peykov S."/>
            <person name="Mitov M."/>
        </authorList>
    </citation>
    <scope>NUCLEOTIDE SEQUENCE [LARGE SCALE GENOMIC DNA]</scope>
    <source>
        <strain evidence="1 2">YoMME</strain>
    </source>
</reference>
<accession>A0ABS8YDM6</accession>
<keyword evidence="2" id="KW-1185">Reference proteome</keyword>
<organism evidence="1 2">
    <name type="scientific">Paenibacillus profundus</name>
    <dbReference type="NCBI Taxonomy" id="1173085"/>
    <lineage>
        <taxon>Bacteria</taxon>
        <taxon>Bacillati</taxon>
        <taxon>Bacillota</taxon>
        <taxon>Bacilli</taxon>
        <taxon>Bacillales</taxon>
        <taxon>Paenibacillaceae</taxon>
        <taxon>Paenibacillus</taxon>
    </lineage>
</organism>
<evidence type="ECO:0000313" key="2">
    <source>
        <dbReference type="Proteomes" id="UP001199916"/>
    </source>
</evidence>
<name>A0ABS8YDM6_9BACL</name>
<evidence type="ECO:0000313" key="1">
    <source>
        <dbReference type="EMBL" id="MCE5169349.1"/>
    </source>
</evidence>
<gene>
    <name evidence="1" type="ORF">LQV63_08490</name>
</gene>
<dbReference type="Proteomes" id="UP001199916">
    <property type="component" value="Unassembled WGS sequence"/>
</dbReference>
<comment type="caution">
    <text evidence="1">The sequence shown here is derived from an EMBL/GenBank/DDBJ whole genome shotgun (WGS) entry which is preliminary data.</text>
</comment>
<sequence>MNVLRTWARQERNRPYPRIKRTEEAVILDGASASLIFALSPIFIG</sequence>
<dbReference type="EMBL" id="JAJNBZ010000004">
    <property type="protein sequence ID" value="MCE5169349.1"/>
    <property type="molecule type" value="Genomic_DNA"/>
</dbReference>
<protein>
    <submittedName>
        <fullName evidence="1">Uncharacterized protein</fullName>
    </submittedName>
</protein>